<dbReference type="InterPro" id="IPR008691">
    <property type="entry name" value="LpqH"/>
</dbReference>
<name>A0A4R6SI78_LABRH</name>
<dbReference type="OrthoDB" id="9907219at2"/>
<feature type="chain" id="PRO_5020591853" evidence="3">
    <location>
        <begin position="24"/>
        <end position="158"/>
    </location>
</feature>
<evidence type="ECO:0000313" key="4">
    <source>
        <dbReference type="EMBL" id="TDQ01535.1"/>
    </source>
</evidence>
<dbReference type="Pfam" id="PF05481">
    <property type="entry name" value="Myco_19_kDa"/>
    <property type="match status" value="1"/>
</dbReference>
<keyword evidence="5" id="KW-1185">Reference proteome</keyword>
<keyword evidence="4" id="KW-0449">Lipoprotein</keyword>
<evidence type="ECO:0000256" key="1">
    <source>
        <dbReference type="ARBA" id="ARBA00022475"/>
    </source>
</evidence>
<evidence type="ECO:0000256" key="2">
    <source>
        <dbReference type="ARBA" id="ARBA00023136"/>
    </source>
</evidence>
<gene>
    <name evidence="4" type="ORF">EV186_1021404</name>
</gene>
<keyword evidence="3" id="KW-0732">Signal</keyword>
<sequence>MASARSALLLAALAFVVSGCSDDATSGTPQKSSDVTTVELTLKDQPIDLSSATLKCYDFEGHVSVEASNKDPEGTHFLMDYFNNAVSLSIKVKGADPDLYDLDTTKPGQSAAAKRDGDTVTVTGMIGVSLSDDPPSKFSITAHCAKFFATPPGSSGVG</sequence>
<proteinExistence type="predicted"/>
<dbReference type="AlphaFoldDB" id="A0A4R6SI78"/>
<keyword evidence="1" id="KW-1003">Cell membrane</keyword>
<evidence type="ECO:0000313" key="5">
    <source>
        <dbReference type="Proteomes" id="UP000295444"/>
    </source>
</evidence>
<dbReference type="Proteomes" id="UP000295444">
    <property type="component" value="Unassembled WGS sequence"/>
</dbReference>
<accession>A0A4R6SI78</accession>
<dbReference type="EMBL" id="SNXZ01000002">
    <property type="protein sequence ID" value="TDQ01535.1"/>
    <property type="molecule type" value="Genomic_DNA"/>
</dbReference>
<protein>
    <submittedName>
        <fullName evidence="4">Lipoprotein antigen</fullName>
    </submittedName>
</protein>
<dbReference type="PROSITE" id="PS51257">
    <property type="entry name" value="PROKAR_LIPOPROTEIN"/>
    <property type="match status" value="1"/>
</dbReference>
<feature type="signal peptide" evidence="3">
    <location>
        <begin position="1"/>
        <end position="23"/>
    </location>
</feature>
<reference evidence="4 5" key="1">
    <citation type="submission" date="2019-03" db="EMBL/GenBank/DDBJ databases">
        <title>Genomic Encyclopedia of Type Strains, Phase IV (KMG-IV): sequencing the most valuable type-strain genomes for metagenomic binning, comparative biology and taxonomic classification.</title>
        <authorList>
            <person name="Goeker M."/>
        </authorList>
    </citation>
    <scope>NUCLEOTIDE SEQUENCE [LARGE SCALE GENOMIC DNA]</scope>
    <source>
        <strain evidence="4 5">DSM 45361</strain>
    </source>
</reference>
<organism evidence="4 5">
    <name type="scientific">Labedaea rhizosphaerae</name>
    <dbReference type="NCBI Taxonomy" id="598644"/>
    <lineage>
        <taxon>Bacteria</taxon>
        <taxon>Bacillati</taxon>
        <taxon>Actinomycetota</taxon>
        <taxon>Actinomycetes</taxon>
        <taxon>Pseudonocardiales</taxon>
        <taxon>Pseudonocardiaceae</taxon>
        <taxon>Labedaea</taxon>
    </lineage>
</organism>
<comment type="caution">
    <text evidence="4">The sequence shown here is derived from an EMBL/GenBank/DDBJ whole genome shotgun (WGS) entry which is preliminary data.</text>
</comment>
<dbReference type="RefSeq" id="WP_133850103.1">
    <property type="nucleotide sequence ID" value="NZ_SNXZ01000002.1"/>
</dbReference>
<evidence type="ECO:0000256" key="3">
    <source>
        <dbReference type="SAM" id="SignalP"/>
    </source>
</evidence>
<dbReference type="GO" id="GO:0016020">
    <property type="term" value="C:membrane"/>
    <property type="evidence" value="ECO:0007669"/>
    <property type="project" value="InterPro"/>
</dbReference>
<keyword evidence="2" id="KW-0472">Membrane</keyword>